<evidence type="ECO:0000256" key="1">
    <source>
        <dbReference type="SAM" id="MobiDB-lite"/>
    </source>
</evidence>
<sequence>MPGFHDSRSPLTTSTVVTAGGAFAAVSPFSSSIEAIRAELHDVVRNIDAVMGAAQRAPSPITSRYCTAGASVSSPRAYRCGVENQDGGRRLHGSPTSCAAALALLRSRRESALPSSAELGPSSIYQPRPTPRADELGNGLPTSSLSAAMPVTTSYSSEGASTASAASETGTVLSATYAAALDYWRVSGRHTFRPMPRGQAELTAAPEAGTALKSAAASTPLEAPGADVHKAHGAASITYAPPAPLPYWKGQGATTSASFAGRAHTDTGILADTSVAAVPLSGALPVAASKATAPVHQGATFASPPWSPRVTLPVSCAAPTSSATASQLLAPDCSRALQKSPPRTLVGDSHFPTTAPTPLPAPSSVTTLSARLAALRAADMAQRGSLLKQQKQREEWPHEEKRHVFSGLLASVAQDSALLTDDGLSAHRGSKMSSGKYFSTSGASVAHQQNVADSPGLQQSSVAVSRSATNATSDPSWLVCSPSPKRATSQTARTRQAQRVSRQQETSLIVSLAQQLQATREEVWRDVQDSVKRETPARQPPLPPPKTSGMASYTPPRLPEHHGRGIGDKSPFVFTTNTNRRSAAAVTTVSSQALSASAAPFDALQAQLSPSALTMATASGDVGAAESLAMDEELAMRERIAARRQRRSENVRAVHDRAAEHQKRYYERLSETRDRELAEHLRGEVARQTAVQAAAEARVAQVRAALPDQSELVTSDELFAIRLHAQQLERLREQVRQVVGHSPSSRVGTTSVPLVDELSATSPSSLSIPVIATSKSCNTAAPQHEHIKEGVAPTVQQECNAADAQGDRQNPPAGIVAAAASAHTNYSEVAIDPSGAGGEGCRSAGAPSASTQIPVCAAQEATPEHALLAHRVRPSSSAQDLAQKHVAELRQSRRATPAHHNKREAGKAVHETVDGSVGGSLDEDWVTSTQLPPPFADGQVKAGLQAKTPSPSPVRPQSAAPSRLTSRADALDTEGLIQAMPAKSTVSTLANVAPSPTRPSHALAVSENDDAERDMLSSPPSGGYGDCGENETGSKPPDRTLSIQFTHLHVSPRRGTAWKDDSTVSDTSSSSSAWVPAPMLSLRASRSTSRTESCARLPASRTRSPLCNSRGSQSSSVPPRRAGAVSTGSSVLTSPRAITHSALLSKVADPLQTHRRAVQHEMDKRTVLRAQAALSKHGVAVDVQLAGRRVPSLVKLSKDGAELLFYLDRVEQVPLQTPCASPQRSLPASSVRFAPLSPSSAAAVSHVPEGGNAPGMVSRAPQVSSSSSPTAARAPRFHPPWIPGAATPVASSMQPYKALVKMPPAGTLVKRKATVGRGGGAIAAPPRGFVQSSSQPQQQRLVATAPPQSGGAAPLPSPSPLRSQRAAPLLLRQDMSQSTASATRLMHVRELHHFPCAYSRVYVPFGVMGYERDLGLGGPRTWEDVRGVLCGPASFEVLRRYRCPLFAEVRGPLCAPYRVYVIIPEFKRIDVPQDAVLLVLDFQQRVDWVLFLLAMQRDVLDRGDSGDGGDGDVLTPRSNLNGNAARSPVLSYGRALWMLAAQRLQRARALQGMNPFDFERMWHTRPPAQHGSRRADGSSACGAPSMGTSSLAKGAAHSLAGGAAATGRFAALPSTYSGHDRGARSNVRPSSTVFTSVPAGGRNDSLARRRDPGLGLGWEVPLATEVVGRRNHRGGGSFSRNSSQRTPSARPQASSTSRAGATVAPVTPQETSKPRFQLLKRVTRSLGVRSFRKGD</sequence>
<reference evidence="2 3" key="1">
    <citation type="submission" date="2018-09" db="EMBL/GenBank/DDBJ databases">
        <authorList>
            <person name="Peiro R."/>
            <person name="Begona"/>
            <person name="Cbmso G."/>
            <person name="Lopez M."/>
            <person name="Gonzalez S."/>
        </authorList>
    </citation>
    <scope>NUCLEOTIDE SEQUENCE [LARGE SCALE GENOMIC DNA]</scope>
</reference>
<feature type="compositionally biased region" description="Low complexity" evidence="1">
    <location>
        <begin position="1080"/>
        <end position="1096"/>
    </location>
</feature>
<feature type="region of interest" description="Disordered" evidence="1">
    <location>
        <begin position="527"/>
        <end position="567"/>
    </location>
</feature>
<dbReference type="Proteomes" id="UP000319462">
    <property type="component" value="Chromosome 18"/>
</dbReference>
<feature type="region of interest" description="Disordered" evidence="1">
    <location>
        <begin position="1244"/>
        <end position="1274"/>
    </location>
</feature>
<dbReference type="EMBL" id="LS997617">
    <property type="protein sequence ID" value="SYZ64667.1"/>
    <property type="molecule type" value="Genomic_DNA"/>
</dbReference>
<feature type="compositionally biased region" description="Polar residues" evidence="1">
    <location>
        <begin position="1330"/>
        <end position="1341"/>
    </location>
</feature>
<evidence type="ECO:0000313" key="3">
    <source>
        <dbReference type="Proteomes" id="UP000319462"/>
    </source>
</evidence>
<organism evidence="2 3">
    <name type="scientific">Leishmania braziliensis MHOM/BR/75/M2904</name>
    <dbReference type="NCBI Taxonomy" id="420245"/>
    <lineage>
        <taxon>Eukaryota</taxon>
        <taxon>Discoba</taxon>
        <taxon>Euglenozoa</taxon>
        <taxon>Kinetoplastea</taxon>
        <taxon>Metakinetoplastina</taxon>
        <taxon>Trypanosomatida</taxon>
        <taxon>Trypanosomatidae</taxon>
        <taxon>Leishmaniinae</taxon>
        <taxon>Leishmania</taxon>
        <taxon>Leishmania braziliensis species complex</taxon>
    </lineage>
</organism>
<gene>
    <name evidence="2" type="ORF">LBRM2904_18.0380</name>
</gene>
<feature type="compositionally biased region" description="Basic and acidic residues" evidence="1">
    <location>
        <begin position="903"/>
        <end position="913"/>
    </location>
</feature>
<feature type="region of interest" description="Disordered" evidence="1">
    <location>
        <begin position="449"/>
        <end position="504"/>
    </location>
</feature>
<feature type="compositionally biased region" description="Basic and acidic residues" evidence="1">
    <location>
        <begin position="527"/>
        <end position="536"/>
    </location>
</feature>
<feature type="compositionally biased region" description="Low complexity" evidence="1">
    <location>
        <begin position="1345"/>
        <end position="1362"/>
    </location>
</feature>
<feature type="region of interest" description="Disordered" evidence="1">
    <location>
        <begin position="112"/>
        <end position="145"/>
    </location>
</feature>
<feature type="region of interest" description="Disordered" evidence="1">
    <location>
        <begin position="1616"/>
        <end position="1655"/>
    </location>
</feature>
<feature type="region of interest" description="Disordered" evidence="1">
    <location>
        <begin position="1667"/>
        <end position="1716"/>
    </location>
</feature>
<feature type="compositionally biased region" description="Polar residues" evidence="1">
    <location>
        <begin position="1101"/>
        <end position="1117"/>
    </location>
</feature>
<feature type="region of interest" description="Disordered" evidence="1">
    <location>
        <begin position="987"/>
        <end position="1131"/>
    </location>
</feature>
<feature type="compositionally biased region" description="Basic and acidic residues" evidence="1">
    <location>
        <begin position="558"/>
        <end position="567"/>
    </location>
</feature>
<feature type="region of interest" description="Disordered" evidence="1">
    <location>
        <begin position="1563"/>
        <end position="1584"/>
    </location>
</feature>
<feature type="region of interest" description="Disordered" evidence="1">
    <location>
        <begin position="891"/>
        <end position="966"/>
    </location>
</feature>
<evidence type="ECO:0000313" key="2">
    <source>
        <dbReference type="EMBL" id="SYZ64667.1"/>
    </source>
</evidence>
<accession>A0A3P3Z371</accession>
<protein>
    <submittedName>
        <fullName evidence="2">Hypothetical_protein</fullName>
    </submittedName>
</protein>
<feature type="compositionally biased region" description="Low complexity" evidence="1">
    <location>
        <begin position="1258"/>
        <end position="1274"/>
    </location>
</feature>
<feature type="compositionally biased region" description="Basic residues" evidence="1">
    <location>
        <begin position="892"/>
        <end position="902"/>
    </location>
</feature>
<feature type="compositionally biased region" description="Polar residues" evidence="1">
    <location>
        <begin position="1678"/>
        <end position="1699"/>
    </location>
</feature>
<feature type="compositionally biased region" description="Polar residues" evidence="1">
    <location>
        <begin position="486"/>
        <end position="504"/>
    </location>
</feature>
<proteinExistence type="predicted"/>
<feature type="compositionally biased region" description="Polar residues" evidence="1">
    <location>
        <begin position="449"/>
        <end position="475"/>
    </location>
</feature>
<feature type="region of interest" description="Disordered" evidence="1">
    <location>
        <begin position="1318"/>
        <end position="1362"/>
    </location>
</feature>
<name>A0A3P3Z371_LEIBR</name>